<dbReference type="CDD" id="cd08562">
    <property type="entry name" value="GDPD_EcUgpQ_like"/>
    <property type="match status" value="1"/>
</dbReference>
<dbReference type="SUPFAM" id="SSF51695">
    <property type="entry name" value="PLC-like phosphodiesterases"/>
    <property type="match status" value="1"/>
</dbReference>
<gene>
    <name evidence="2" type="ordered locus">MICA_1100</name>
</gene>
<dbReference type="Proteomes" id="UP000009286">
    <property type="component" value="Chromosome"/>
</dbReference>
<dbReference type="KEGG" id="mai:MICA_1100"/>
<protein>
    <submittedName>
        <fullName evidence="2">Glycerophosphoryl diester phosphodiesterase family protein</fullName>
    </submittedName>
</protein>
<sequence length="249" mass="27933">MALKIPKIIGHRGACGYAPENTIESILTAAEMGVEWVELDVMLTRDNVPVIFHDDTLDRTTNGFGNIADTTWADLQQLEAGSWFGESFAGAKIPSLEDALDVIIQKNLGLNLEIKPTPGREKETAEVALDVLSRIWDDHSRLLISSFQLVSLETAQEMAPDWYRGLLLWHDDLPPNWADIADYLDVVSVNISQQLATREMVEDIIDMEKAVMVYTVNDAQEARKLRGWGVDTVFTDVPDVIREAMFHVH</sequence>
<evidence type="ECO:0000259" key="1">
    <source>
        <dbReference type="PROSITE" id="PS51704"/>
    </source>
</evidence>
<dbReference type="PANTHER" id="PTHR46211">
    <property type="entry name" value="GLYCEROPHOSPHORYL DIESTER PHOSPHODIESTERASE"/>
    <property type="match status" value="1"/>
</dbReference>
<dbReference type="OrthoDB" id="9787897at2"/>
<dbReference type="Gene3D" id="3.20.20.190">
    <property type="entry name" value="Phosphatidylinositol (PI) phosphodiesterase"/>
    <property type="match status" value="1"/>
</dbReference>
<dbReference type="InterPro" id="IPR030395">
    <property type="entry name" value="GP_PDE_dom"/>
</dbReference>
<dbReference type="PROSITE" id="PS50007">
    <property type="entry name" value="PIPLC_X_DOMAIN"/>
    <property type="match status" value="1"/>
</dbReference>
<dbReference type="GO" id="GO:0008081">
    <property type="term" value="F:phosphoric diester hydrolase activity"/>
    <property type="evidence" value="ECO:0007669"/>
    <property type="project" value="InterPro"/>
</dbReference>
<dbReference type="PROSITE" id="PS51704">
    <property type="entry name" value="GP_PDE"/>
    <property type="match status" value="1"/>
</dbReference>
<dbReference type="EMBL" id="CP002382">
    <property type="protein sequence ID" value="AEP09428.1"/>
    <property type="molecule type" value="Genomic_DNA"/>
</dbReference>
<dbReference type="InterPro" id="IPR017946">
    <property type="entry name" value="PLC-like_Pdiesterase_TIM-brl"/>
</dbReference>
<feature type="domain" description="GP-PDE" evidence="1">
    <location>
        <begin position="6"/>
        <end position="245"/>
    </location>
</feature>
<organism evidence="2 3">
    <name type="scientific">Micavibrio aeruginosavorus (strain ARL-13)</name>
    <dbReference type="NCBI Taxonomy" id="856793"/>
    <lineage>
        <taxon>Bacteria</taxon>
        <taxon>Pseudomonadati</taxon>
        <taxon>Bdellovibrionota</taxon>
        <taxon>Bdellovibrionia</taxon>
        <taxon>Bdellovibrionales</taxon>
        <taxon>Pseudobdellovibrionaceae</taxon>
        <taxon>Micavibrio</taxon>
    </lineage>
</organism>
<name>G2KN95_MICAA</name>
<keyword evidence="3" id="KW-1185">Reference proteome</keyword>
<dbReference type="PANTHER" id="PTHR46211:SF1">
    <property type="entry name" value="GLYCEROPHOSPHODIESTER PHOSPHODIESTERASE, CYTOPLASMIC"/>
    <property type="match status" value="1"/>
</dbReference>
<proteinExistence type="predicted"/>
<dbReference type="AlphaFoldDB" id="G2KN95"/>
<reference evidence="2 3" key="1">
    <citation type="journal article" date="2011" name="BMC Genomics">
        <title>Genomic insights into an obligate epibiotic bacterial predator: Micavibrio aeruginosavorus ARL-13.</title>
        <authorList>
            <person name="Wang Z."/>
            <person name="Kadouri D."/>
            <person name="Wu M."/>
        </authorList>
    </citation>
    <scope>NUCLEOTIDE SEQUENCE [LARGE SCALE GENOMIC DNA]</scope>
    <source>
        <strain evidence="2 3">ARL-13</strain>
    </source>
</reference>
<dbReference type="HOGENOM" id="CLU_030006_3_2_5"/>
<dbReference type="RefSeq" id="WP_014102651.1">
    <property type="nucleotide sequence ID" value="NC_016026.1"/>
</dbReference>
<dbReference type="STRING" id="856793.MICA_1100"/>
<dbReference type="Pfam" id="PF03009">
    <property type="entry name" value="GDPD"/>
    <property type="match status" value="1"/>
</dbReference>
<evidence type="ECO:0000313" key="3">
    <source>
        <dbReference type="Proteomes" id="UP000009286"/>
    </source>
</evidence>
<accession>G2KN95</accession>
<dbReference type="eggNOG" id="COG0584">
    <property type="taxonomic scope" value="Bacteria"/>
</dbReference>
<dbReference type="GO" id="GO:0006629">
    <property type="term" value="P:lipid metabolic process"/>
    <property type="evidence" value="ECO:0007669"/>
    <property type="project" value="InterPro"/>
</dbReference>
<evidence type="ECO:0000313" key="2">
    <source>
        <dbReference type="EMBL" id="AEP09428.1"/>
    </source>
</evidence>